<dbReference type="EMBL" id="AP025943">
    <property type="protein sequence ID" value="BDL43681.1"/>
    <property type="molecule type" value="Genomic_DNA"/>
</dbReference>
<keyword evidence="3" id="KW-1185">Reference proteome</keyword>
<sequence>MSEKQNYDKILMVSGIVLGLGVAAYGAWTFMKLDDQYKFTTRVSEKPVEPPSGIKKAETVNQEISASHELKPIVQETQEYVGFVAPNLWIKTGGTEPFDIVSGPPIHGNIPNKWFLDNGLEDIFIYSDVLTRDPDNDGFTVQEEYEAKTHPNDPNSHPPLINKLYVDEIKQFGFYLVFSQADGNDFTFKGQNRARQDLWRSTVQLNGQFGARKNTNEKPRFELVSVANKEFKNESLNMVETDPEATVKDLKPTKNGQTYTVRRGAKYFIPIIDKKVNLTIAAGPKRDTSFEVEEGADFQIPGDTKQTYTLKTVDNATQTVTIANKTTGEQTTLSKKK</sequence>
<dbReference type="Proteomes" id="UP001062263">
    <property type="component" value="Chromosome"/>
</dbReference>
<dbReference type="NCBIfam" id="NF042425">
    <property type="entry name" value="Amuc_1099_fam"/>
    <property type="match status" value="1"/>
</dbReference>
<feature type="transmembrane region" description="Helical" evidence="1">
    <location>
        <begin position="12"/>
        <end position="31"/>
    </location>
</feature>
<accession>A0ABN6QL47</accession>
<evidence type="ECO:0000313" key="2">
    <source>
        <dbReference type="EMBL" id="BDL43681.1"/>
    </source>
</evidence>
<evidence type="ECO:0000256" key="1">
    <source>
        <dbReference type="SAM" id="Phobius"/>
    </source>
</evidence>
<keyword evidence="1" id="KW-0472">Membrane</keyword>
<evidence type="ECO:0000313" key="3">
    <source>
        <dbReference type="Proteomes" id="UP001062263"/>
    </source>
</evidence>
<name>A0ABN6QL47_9BACT</name>
<keyword evidence="1" id="KW-0812">Transmembrane</keyword>
<gene>
    <name evidence="2" type="ORF">Abiwalacus_12550</name>
</gene>
<dbReference type="RefSeq" id="WP_067570598.1">
    <property type="nucleotide sequence ID" value="NZ_AP025943.1"/>
</dbReference>
<keyword evidence="1" id="KW-1133">Transmembrane helix</keyword>
<protein>
    <submittedName>
        <fullName evidence="2">Uncharacterized protein</fullName>
    </submittedName>
</protein>
<proteinExistence type="predicted"/>
<organism evidence="2 3">
    <name type="scientific">Akkermansia biwaensis</name>
    <dbReference type="NCBI Taxonomy" id="2946555"/>
    <lineage>
        <taxon>Bacteria</taxon>
        <taxon>Pseudomonadati</taxon>
        <taxon>Verrucomicrobiota</taxon>
        <taxon>Verrucomicrobiia</taxon>
        <taxon>Verrucomicrobiales</taxon>
        <taxon>Akkermansiaceae</taxon>
        <taxon>Akkermansia</taxon>
    </lineage>
</organism>
<dbReference type="InterPro" id="IPR049974">
    <property type="entry name" value="Amuc_1099-like"/>
</dbReference>
<reference evidence="2" key="1">
    <citation type="submission" date="2022-06" db="EMBL/GenBank/DDBJ databases">
        <title>Akkermansia biwalacus sp. nov., an anaerobic mucin-degrading bacterium isolated from human intestine.</title>
        <authorList>
            <person name="Kobayashi Y."/>
            <person name="Inoue S."/>
            <person name="Kawahara T."/>
            <person name="Kohda N."/>
        </authorList>
    </citation>
    <scope>NUCLEOTIDE SEQUENCE</scope>
    <source>
        <strain evidence="2">WON2089</strain>
    </source>
</reference>